<organism evidence="2 3">
    <name type="scientific">Trachymyrmex septentrionalis</name>
    <dbReference type="NCBI Taxonomy" id="34720"/>
    <lineage>
        <taxon>Eukaryota</taxon>
        <taxon>Metazoa</taxon>
        <taxon>Ecdysozoa</taxon>
        <taxon>Arthropoda</taxon>
        <taxon>Hexapoda</taxon>
        <taxon>Insecta</taxon>
        <taxon>Pterygota</taxon>
        <taxon>Neoptera</taxon>
        <taxon>Endopterygota</taxon>
        <taxon>Hymenoptera</taxon>
        <taxon>Apocrita</taxon>
        <taxon>Aculeata</taxon>
        <taxon>Formicoidea</taxon>
        <taxon>Formicidae</taxon>
        <taxon>Myrmicinae</taxon>
        <taxon>Trachymyrmex</taxon>
    </lineage>
</organism>
<gene>
    <name evidence="2" type="ORF">ALC56_05668</name>
</gene>
<sequence length="105" mass="11768">MRRIESGRNPERKKDLVEKRREGKREGDFDRERRERTKVAAAAASFSSSFCSSSSPLPSPSSSSSTACRARDVYCITCRIAPHLRSKHAIVGSRLTLLYSHLSAR</sequence>
<reference evidence="2 3" key="1">
    <citation type="submission" date="2016-03" db="EMBL/GenBank/DDBJ databases">
        <title>Trachymyrmex septentrionalis WGS genome.</title>
        <authorList>
            <person name="Nygaard S."/>
            <person name="Hu H."/>
            <person name="Boomsma J."/>
            <person name="Zhang G."/>
        </authorList>
    </citation>
    <scope>NUCLEOTIDE SEQUENCE [LARGE SCALE GENOMIC DNA]</scope>
    <source>
        <strain evidence="2">Tsep2-gDNA-1</strain>
        <tissue evidence="2">Whole body</tissue>
    </source>
</reference>
<protein>
    <submittedName>
        <fullName evidence="2">Uncharacterized protein</fullName>
    </submittedName>
</protein>
<accession>A0A195FGT9</accession>
<dbReference type="EMBL" id="KQ981560">
    <property type="protein sequence ID" value="KYN39900.1"/>
    <property type="molecule type" value="Genomic_DNA"/>
</dbReference>
<dbReference type="Proteomes" id="UP000078541">
    <property type="component" value="Unassembled WGS sequence"/>
</dbReference>
<feature type="compositionally biased region" description="Basic and acidic residues" evidence="1">
    <location>
        <begin position="1"/>
        <end position="38"/>
    </location>
</feature>
<dbReference type="AlphaFoldDB" id="A0A195FGT9"/>
<feature type="compositionally biased region" description="Low complexity" evidence="1">
    <location>
        <begin position="40"/>
        <end position="65"/>
    </location>
</feature>
<proteinExistence type="predicted"/>
<evidence type="ECO:0000256" key="1">
    <source>
        <dbReference type="SAM" id="MobiDB-lite"/>
    </source>
</evidence>
<name>A0A195FGT9_9HYME</name>
<keyword evidence="3" id="KW-1185">Reference proteome</keyword>
<feature type="region of interest" description="Disordered" evidence="1">
    <location>
        <begin position="1"/>
        <end position="67"/>
    </location>
</feature>
<evidence type="ECO:0000313" key="3">
    <source>
        <dbReference type="Proteomes" id="UP000078541"/>
    </source>
</evidence>
<evidence type="ECO:0000313" key="2">
    <source>
        <dbReference type="EMBL" id="KYN39900.1"/>
    </source>
</evidence>